<keyword evidence="2" id="KW-1185">Reference proteome</keyword>
<organism evidence="1 2">
    <name type="scientific">Ogataea philodendri</name>
    <dbReference type="NCBI Taxonomy" id="1378263"/>
    <lineage>
        <taxon>Eukaryota</taxon>
        <taxon>Fungi</taxon>
        <taxon>Dikarya</taxon>
        <taxon>Ascomycota</taxon>
        <taxon>Saccharomycotina</taxon>
        <taxon>Pichiomycetes</taxon>
        <taxon>Pichiales</taxon>
        <taxon>Pichiaceae</taxon>
        <taxon>Ogataea</taxon>
    </lineage>
</organism>
<evidence type="ECO:0000313" key="1">
    <source>
        <dbReference type="EMBL" id="KAH3668613.1"/>
    </source>
</evidence>
<dbReference type="EMBL" id="JAEUBE010000158">
    <property type="protein sequence ID" value="KAH3668613.1"/>
    <property type="molecule type" value="Genomic_DNA"/>
</dbReference>
<name>A0A9P8T6Z5_9ASCO</name>
<reference evidence="1" key="1">
    <citation type="journal article" date="2021" name="Open Biol.">
        <title>Shared evolutionary footprints suggest mitochondrial oxidative damage underlies multiple complex I losses in fungi.</title>
        <authorList>
            <person name="Schikora-Tamarit M.A."/>
            <person name="Marcet-Houben M."/>
            <person name="Nosek J."/>
            <person name="Gabaldon T."/>
        </authorList>
    </citation>
    <scope>NUCLEOTIDE SEQUENCE</scope>
    <source>
        <strain evidence="1">CBS6075</strain>
    </source>
</reference>
<dbReference type="Proteomes" id="UP000769157">
    <property type="component" value="Unassembled WGS sequence"/>
</dbReference>
<gene>
    <name evidence="1" type="ORF">OGAPHI_002367</name>
</gene>
<comment type="caution">
    <text evidence="1">The sequence shown here is derived from an EMBL/GenBank/DDBJ whole genome shotgun (WGS) entry which is preliminary data.</text>
</comment>
<protein>
    <submittedName>
        <fullName evidence="1">Uncharacterized protein</fullName>
    </submittedName>
</protein>
<evidence type="ECO:0000313" key="2">
    <source>
        <dbReference type="Proteomes" id="UP000769157"/>
    </source>
</evidence>
<reference evidence="1" key="2">
    <citation type="submission" date="2021-01" db="EMBL/GenBank/DDBJ databases">
        <authorList>
            <person name="Schikora-Tamarit M.A."/>
        </authorList>
    </citation>
    <scope>NUCLEOTIDE SEQUENCE</scope>
    <source>
        <strain evidence="1">CBS6075</strain>
    </source>
</reference>
<dbReference type="AlphaFoldDB" id="A0A9P8T6Z5"/>
<accession>A0A9P8T6Z5</accession>
<sequence length="259" mass="25652">MSLIGTASEIWLKKRVMSYDLSIPGDSVSGVSCPSSFIGASESVAESSVVSETVSDSVAGAFSAGTSSGTPFSSFTVEADTVGFSTIGSVSGTSRAGSATLGSSAFGGSGLDSSSTSGLGSSFTSGTTSFGFSVTGASFLTSSTAGFTSVLVSLISLVSAAGAACGLSFPAAALTFFNRRAGGVAGFETGVAMGFTGDMGTEAVVGGTAGRFGVTFDKTGVEDEDEVENEAVFEWPLLNWTGSPFLFLMLKPAGLPTGV</sequence>
<proteinExistence type="predicted"/>
<dbReference type="RefSeq" id="XP_046063027.1">
    <property type="nucleotide sequence ID" value="XM_046203229.1"/>
</dbReference>
<dbReference type="GeneID" id="70234334"/>